<gene>
    <name evidence="3" type="ORF">B841_03295</name>
</gene>
<proteinExistence type="predicted"/>
<evidence type="ECO:0000256" key="1">
    <source>
        <dbReference type="ARBA" id="ARBA00022723"/>
    </source>
</evidence>
<sequence length="110" mass="10805">MTTPTPRLLPLASPGCACCAPSAPSAPTPDPAAARSVAPSEAAATYRVTGMTCGHCAASVIAAVRALPLVDDVHIELAAGGVSTVTVTGTASPPVVRHAIEDAGYTVLVS</sequence>
<evidence type="ECO:0000313" key="3">
    <source>
        <dbReference type="EMBL" id="AGS34142.1"/>
    </source>
</evidence>
<keyword evidence="4" id="KW-1185">Reference proteome</keyword>
<dbReference type="HOGENOM" id="CLU_134973_13_0_11"/>
<dbReference type="InterPro" id="IPR006121">
    <property type="entry name" value="HMA_dom"/>
</dbReference>
<dbReference type="RefSeq" id="WP_020934075.1">
    <property type="nucleotide sequence ID" value="NC_021915.1"/>
</dbReference>
<dbReference type="InterPro" id="IPR017969">
    <property type="entry name" value="Heavy-metal-associated_CS"/>
</dbReference>
<evidence type="ECO:0000259" key="2">
    <source>
        <dbReference type="PROSITE" id="PS50846"/>
    </source>
</evidence>
<evidence type="ECO:0000313" key="4">
    <source>
        <dbReference type="Proteomes" id="UP000015388"/>
    </source>
</evidence>
<dbReference type="PROSITE" id="PS50846">
    <property type="entry name" value="HMA_2"/>
    <property type="match status" value="1"/>
</dbReference>
<protein>
    <recommendedName>
        <fullName evidence="2">HMA domain-containing protein</fullName>
    </recommendedName>
</protein>
<name>S5SSX0_9CORY</name>
<keyword evidence="1" id="KW-0479">Metal-binding</keyword>
<dbReference type="PROSITE" id="PS01047">
    <property type="entry name" value="HMA_1"/>
    <property type="match status" value="1"/>
</dbReference>
<dbReference type="EMBL" id="CP003924">
    <property type="protein sequence ID" value="AGS34142.1"/>
    <property type="molecule type" value="Genomic_DNA"/>
</dbReference>
<dbReference type="AlphaFoldDB" id="S5SSX0"/>
<dbReference type="Pfam" id="PF00403">
    <property type="entry name" value="HMA"/>
    <property type="match status" value="1"/>
</dbReference>
<dbReference type="OrthoDB" id="9813965at2"/>
<dbReference type="eggNOG" id="COG2608">
    <property type="taxonomic scope" value="Bacteria"/>
</dbReference>
<dbReference type="STRING" id="1224163.B841_03295"/>
<accession>S5SSX0</accession>
<dbReference type="CDD" id="cd00371">
    <property type="entry name" value="HMA"/>
    <property type="match status" value="1"/>
</dbReference>
<dbReference type="PATRIC" id="fig|1224163.3.peg.662"/>
<dbReference type="SUPFAM" id="SSF55008">
    <property type="entry name" value="HMA, heavy metal-associated domain"/>
    <property type="match status" value="1"/>
</dbReference>
<dbReference type="GO" id="GO:0046872">
    <property type="term" value="F:metal ion binding"/>
    <property type="evidence" value="ECO:0007669"/>
    <property type="project" value="UniProtKB-KW"/>
</dbReference>
<dbReference type="InterPro" id="IPR036163">
    <property type="entry name" value="HMA_dom_sf"/>
</dbReference>
<feature type="domain" description="HMA" evidence="2">
    <location>
        <begin position="42"/>
        <end position="108"/>
    </location>
</feature>
<reference evidence="3 4" key="1">
    <citation type="submission" date="2012-11" db="EMBL/GenBank/DDBJ databases">
        <title>The complete genome sequence of Corynebacterium maris Coryn-1 (=DSM 45190).</title>
        <authorList>
            <person name="Schaffert L."/>
            <person name="Albersmeier A."/>
            <person name="Kalinowski J."/>
            <person name="Ruckert C."/>
        </authorList>
    </citation>
    <scope>NUCLEOTIDE SEQUENCE [LARGE SCALE GENOMIC DNA]</scope>
    <source>
        <strain evidence="4">Coryn-1</strain>
    </source>
</reference>
<dbReference type="Proteomes" id="UP000015388">
    <property type="component" value="Chromosome"/>
</dbReference>
<organism evidence="3 4">
    <name type="scientific">Corynebacterium maris DSM 45190</name>
    <dbReference type="NCBI Taxonomy" id="1224163"/>
    <lineage>
        <taxon>Bacteria</taxon>
        <taxon>Bacillati</taxon>
        <taxon>Actinomycetota</taxon>
        <taxon>Actinomycetes</taxon>
        <taxon>Mycobacteriales</taxon>
        <taxon>Corynebacteriaceae</taxon>
        <taxon>Corynebacterium</taxon>
    </lineage>
</organism>
<dbReference type="Gene3D" id="3.30.70.100">
    <property type="match status" value="1"/>
</dbReference>
<dbReference type="KEGG" id="cmd:B841_03295"/>